<gene>
    <name evidence="5" type="ORF">HNR50_001226</name>
</gene>
<dbReference type="PANTHER" id="PTHR42659">
    <property type="entry name" value="XANTHINE DEHYDROGENASE SUBUNIT C-RELATED"/>
    <property type="match status" value="1"/>
</dbReference>
<dbReference type="Gene3D" id="3.30.465.10">
    <property type="match status" value="1"/>
</dbReference>
<dbReference type="InterPro" id="IPR036318">
    <property type="entry name" value="FAD-bd_PCMH-like_sf"/>
</dbReference>
<dbReference type="PROSITE" id="PS51387">
    <property type="entry name" value="FAD_PCMH"/>
    <property type="match status" value="1"/>
</dbReference>
<protein>
    <submittedName>
        <fullName evidence="5">Carbon-monoxide dehydrogenase medium subunit</fullName>
        <ecNumber evidence="5">1.2.7.4</ecNumber>
    </submittedName>
</protein>
<keyword evidence="1" id="KW-0285">Flavoprotein</keyword>
<name>A0A841RA40_9SPIO</name>
<dbReference type="Gene3D" id="3.30.390.50">
    <property type="entry name" value="CO dehydrogenase flavoprotein, C-terminal domain"/>
    <property type="match status" value="1"/>
</dbReference>
<comment type="caution">
    <text evidence="5">The sequence shown here is derived from an EMBL/GenBank/DDBJ whole genome shotgun (WGS) entry which is preliminary data.</text>
</comment>
<dbReference type="InterPro" id="IPR036683">
    <property type="entry name" value="CO_DH_flav_C_dom_sf"/>
</dbReference>
<evidence type="ECO:0000259" key="4">
    <source>
        <dbReference type="PROSITE" id="PS51387"/>
    </source>
</evidence>
<evidence type="ECO:0000256" key="3">
    <source>
        <dbReference type="ARBA" id="ARBA00023002"/>
    </source>
</evidence>
<dbReference type="Proteomes" id="UP000587760">
    <property type="component" value="Unassembled WGS sequence"/>
</dbReference>
<dbReference type="Pfam" id="PF03450">
    <property type="entry name" value="CO_deh_flav_C"/>
    <property type="match status" value="1"/>
</dbReference>
<evidence type="ECO:0000256" key="2">
    <source>
        <dbReference type="ARBA" id="ARBA00022827"/>
    </source>
</evidence>
<evidence type="ECO:0000313" key="6">
    <source>
        <dbReference type="Proteomes" id="UP000587760"/>
    </source>
</evidence>
<dbReference type="GO" id="GO:0043885">
    <property type="term" value="F:anaerobic carbon-monoxide dehydrogenase activity"/>
    <property type="evidence" value="ECO:0007669"/>
    <property type="project" value="UniProtKB-EC"/>
</dbReference>
<organism evidence="5 6">
    <name type="scientific">Spirochaeta isovalerica</name>
    <dbReference type="NCBI Taxonomy" id="150"/>
    <lineage>
        <taxon>Bacteria</taxon>
        <taxon>Pseudomonadati</taxon>
        <taxon>Spirochaetota</taxon>
        <taxon>Spirochaetia</taxon>
        <taxon>Spirochaetales</taxon>
        <taxon>Spirochaetaceae</taxon>
        <taxon>Spirochaeta</taxon>
    </lineage>
</organism>
<dbReference type="Gene3D" id="3.30.43.10">
    <property type="entry name" value="Uridine Diphospho-n-acetylenolpyruvylglucosamine Reductase, domain 2"/>
    <property type="match status" value="1"/>
</dbReference>
<dbReference type="InterPro" id="IPR051312">
    <property type="entry name" value="Diverse_Substr_Oxidored"/>
</dbReference>
<dbReference type="InterPro" id="IPR002346">
    <property type="entry name" value="Mopterin_DH_FAD-bd"/>
</dbReference>
<evidence type="ECO:0000256" key="1">
    <source>
        <dbReference type="ARBA" id="ARBA00022630"/>
    </source>
</evidence>
<feature type="domain" description="FAD-binding PCMH-type" evidence="4">
    <location>
        <begin position="1"/>
        <end position="175"/>
    </location>
</feature>
<evidence type="ECO:0000313" key="5">
    <source>
        <dbReference type="EMBL" id="MBB6479568.1"/>
    </source>
</evidence>
<dbReference type="EC" id="1.2.7.4" evidence="5"/>
<dbReference type="InterPro" id="IPR016166">
    <property type="entry name" value="FAD-bd_PCMH"/>
</dbReference>
<dbReference type="SUPFAM" id="SSF56176">
    <property type="entry name" value="FAD-binding/transporter-associated domain-like"/>
    <property type="match status" value="1"/>
</dbReference>
<dbReference type="PANTHER" id="PTHR42659:SF2">
    <property type="entry name" value="XANTHINE DEHYDROGENASE SUBUNIT C-RELATED"/>
    <property type="match status" value="1"/>
</dbReference>
<dbReference type="InterPro" id="IPR016167">
    <property type="entry name" value="FAD-bd_PCMH_sub1"/>
</dbReference>
<keyword evidence="6" id="KW-1185">Reference proteome</keyword>
<dbReference type="InterPro" id="IPR016169">
    <property type="entry name" value="FAD-bd_PCMH_sub2"/>
</dbReference>
<dbReference type="RefSeq" id="WP_184744929.1">
    <property type="nucleotide sequence ID" value="NZ_JACHGJ010000002.1"/>
</dbReference>
<dbReference type="Pfam" id="PF00941">
    <property type="entry name" value="FAD_binding_5"/>
    <property type="match status" value="1"/>
</dbReference>
<dbReference type="AlphaFoldDB" id="A0A841RA40"/>
<dbReference type="SUPFAM" id="SSF55447">
    <property type="entry name" value="CO dehydrogenase flavoprotein C-terminal domain-like"/>
    <property type="match status" value="1"/>
</dbReference>
<keyword evidence="3 5" id="KW-0560">Oxidoreductase</keyword>
<reference evidence="5 6" key="1">
    <citation type="submission" date="2020-08" db="EMBL/GenBank/DDBJ databases">
        <title>Genomic Encyclopedia of Type Strains, Phase IV (KMG-IV): sequencing the most valuable type-strain genomes for metagenomic binning, comparative biology and taxonomic classification.</title>
        <authorList>
            <person name="Goeker M."/>
        </authorList>
    </citation>
    <scope>NUCLEOTIDE SEQUENCE [LARGE SCALE GENOMIC DNA]</scope>
    <source>
        <strain evidence="5 6">DSM 2461</strain>
    </source>
</reference>
<sequence>MLNFDYRRPESLVEALSLRKEWGGKSSLLMGGTDLFLAIEEEVRRPELLIDLKKIDELSRLEEKDGSVHIGAAVTYSELIRSDLIHDKLPGIWESSRLVASVGIRNSATMVGNICNAVPSAESAAPLMVRGAMIHIASSSGSRTVPAVDFFTGPRRTVVKDDEIVTSISVPLLKGKFGESYVKLGRYRGEDIAQVATAVLVDEKLNFAIAYGAVGPVPMRIPGAEAVLKGKKPTADLLDKAKAEVLSTVTPIADIRASREYRLHMCAVMFEKAIAAAVSRMETGAPAYGARLI</sequence>
<accession>A0A841RA40</accession>
<dbReference type="EMBL" id="JACHGJ010000002">
    <property type="protein sequence ID" value="MBB6479568.1"/>
    <property type="molecule type" value="Genomic_DNA"/>
</dbReference>
<dbReference type="GO" id="GO:0071949">
    <property type="term" value="F:FAD binding"/>
    <property type="evidence" value="ECO:0007669"/>
    <property type="project" value="InterPro"/>
</dbReference>
<proteinExistence type="predicted"/>
<dbReference type="SMART" id="SM01092">
    <property type="entry name" value="CO_deh_flav_C"/>
    <property type="match status" value="1"/>
</dbReference>
<keyword evidence="2" id="KW-0274">FAD</keyword>
<dbReference type="InterPro" id="IPR005107">
    <property type="entry name" value="CO_DH_flav_C"/>
</dbReference>